<name>A0A3S4USZ6_9ACTN</name>
<proteinExistence type="predicted"/>
<evidence type="ECO:0000313" key="2">
    <source>
        <dbReference type="Proteomes" id="UP000277858"/>
    </source>
</evidence>
<evidence type="ECO:0008006" key="3">
    <source>
        <dbReference type="Google" id="ProtNLM"/>
    </source>
</evidence>
<evidence type="ECO:0000313" key="1">
    <source>
        <dbReference type="EMBL" id="VEI04485.1"/>
    </source>
</evidence>
<keyword evidence="2" id="KW-1185">Reference proteome</keyword>
<reference evidence="1 2" key="1">
    <citation type="submission" date="2018-12" db="EMBL/GenBank/DDBJ databases">
        <authorList>
            <consortium name="Pathogen Informatics"/>
        </authorList>
    </citation>
    <scope>NUCLEOTIDE SEQUENCE [LARGE SCALE GENOMIC DNA]</scope>
    <source>
        <strain evidence="1 2">NCTC13652</strain>
    </source>
</reference>
<organism evidence="1 2">
    <name type="scientific">Acidipropionibacterium jensenii</name>
    <dbReference type="NCBI Taxonomy" id="1749"/>
    <lineage>
        <taxon>Bacteria</taxon>
        <taxon>Bacillati</taxon>
        <taxon>Actinomycetota</taxon>
        <taxon>Actinomycetes</taxon>
        <taxon>Propionibacteriales</taxon>
        <taxon>Propionibacteriaceae</taxon>
        <taxon>Acidipropionibacterium</taxon>
    </lineage>
</organism>
<dbReference type="CDD" id="cd00719">
    <property type="entry name" value="GIY-YIG_SF"/>
    <property type="match status" value="1"/>
</dbReference>
<dbReference type="EMBL" id="LR134473">
    <property type="protein sequence ID" value="VEI04485.1"/>
    <property type="molecule type" value="Genomic_DNA"/>
</dbReference>
<gene>
    <name evidence="1" type="ORF">NCTC13652_02717</name>
</gene>
<protein>
    <recommendedName>
        <fullName evidence="3">GIY-YIG domain-containing protein</fullName>
    </recommendedName>
</protein>
<dbReference type="Proteomes" id="UP000277858">
    <property type="component" value="Chromosome"/>
</dbReference>
<accession>A0A3S4USZ6</accession>
<sequence length="210" mass="24054">MVFDHYKQFYVGKSDNIRKRIKRHWTARKPFDRVLFRSPYNSILPVDELRPLDMTRLYATRSRRPFPLEERVERAADRRFCLNRLSGGELTLLKILNSYDRSLDVGVAPMSRTEHQRAQSEVHDVVTSAAMLPPANAAEALANMDMRIRAVTPSSGKLTFWSRRDEVGQAVIRGDLDTVRYAAFLEALGEHVVWPRADVPRNSVEVAVSS</sequence>
<dbReference type="AlphaFoldDB" id="A0A3S4USZ6"/>